<dbReference type="InterPro" id="IPR022210">
    <property type="entry name" value="TF_GCR1-like"/>
</dbReference>
<dbReference type="PANTHER" id="PTHR37784">
    <property type="entry name" value="PROTEIN MSN1"/>
    <property type="match status" value="1"/>
</dbReference>
<feature type="region of interest" description="Disordered" evidence="1">
    <location>
        <begin position="575"/>
        <end position="676"/>
    </location>
</feature>
<accession>A0A9P3LUZ9</accession>
<sequence length="869" mass="95067">MQCLGDPSETLDVLLHLFGAPTKRVKSAEAKAETEWALSAANEKQERNRQNVLLRLETLPPGDEGLLCYVDWCGIQKEGRRPTEERVLRYINDFARPRQDLIRQHKVHLPSKPQARIGVAELLINPVRRLQQRLSSAMERPYQPTRKSKSWSTTDGWTHPSTGITYPLPPIDFSGSSTQGDGAQEVPVLDADKSMEMTLPSTIPPHHDTNTLTDSSVSSAVNTRGSSPSRSATQQQRQKTVKKTSVRKASQTRKKGAEVEKAMVDISIKDPINDVAGSHDTDGGTYARFRAEEFVWPTPTSGDGRNLTGPVPVYQLSRHAVTVPEILQEWRYGVGGGPSVQELNREFGNRWRVGVNDINKTMYDRWLAIVKEYVCLVLQDGLSNEKAIQTLLTIQGTSSLNTFYKNVMDIRRKRTGGFRRGGNGVGSGTSQPRSEAGSHNDVDSDSQTVDNTTGDASTMDDVSTLEAIAVSFPPIDGALGPDPAETTQPVVDIPKKRRSRKSTAESTASTITDDITCLGAADSLNSNSVGSNTDVTPQTKSTAKAKKMTGERGPTTLDFESSMTVIDMNAFGKKDVADGNKRKRGKQVSEAIAATPHDPEPVAEPHSAGGKTRKRAKKADVNPLPATAWEPEPVVNPNPSKRRGAKKAEGISTPVVTGDTASSPGSEESTVRTTRHRASLSIEATNTVAAKSGKDAVTVGAQPDKAAAAVESKRPGRKAQARPSDEYEYTPFPVRNLGTIADIWTEWTIGWEGEPSMESLVETHGRLWLGKLYKHQYTYFYCRERYVKAIRDAVEKGSISSSEEGIALLDEARKNLSVSHFRNHESFRKIMNLWGVPFARKRSKKDPAGPEPEPEPDAEDDGVEAEAEA</sequence>
<gene>
    <name evidence="3" type="ORF">EMPS_03862</name>
</gene>
<comment type="caution">
    <text evidence="3">The sequence shown here is derived from an EMBL/GenBank/DDBJ whole genome shotgun (WGS) entry which is preliminary data.</text>
</comment>
<dbReference type="PANTHER" id="PTHR37784:SF2">
    <property type="entry name" value="HIGH-OSMOLARITY-INDUCED TRANSCRIPTION PROTEIN 1"/>
    <property type="match status" value="1"/>
</dbReference>
<dbReference type="OrthoDB" id="428577at2759"/>
<feature type="compositionally biased region" description="Polar residues" evidence="1">
    <location>
        <begin position="150"/>
        <end position="164"/>
    </location>
</feature>
<feature type="compositionally biased region" description="Polar residues" evidence="1">
    <location>
        <begin position="659"/>
        <end position="672"/>
    </location>
</feature>
<protein>
    <recommendedName>
        <fullName evidence="2">Transcription activator GCR1-like domain-containing protein</fullName>
    </recommendedName>
</protein>
<dbReference type="EMBL" id="BQFW01000005">
    <property type="protein sequence ID" value="GJJ71512.1"/>
    <property type="molecule type" value="Genomic_DNA"/>
</dbReference>
<dbReference type="InterPro" id="IPR052146">
    <property type="entry name" value="HOT1"/>
</dbReference>
<proteinExistence type="predicted"/>
<feature type="region of interest" description="Disordered" evidence="1">
    <location>
        <begin position="474"/>
        <end position="509"/>
    </location>
</feature>
<dbReference type="AlphaFoldDB" id="A0A9P3LUZ9"/>
<feature type="region of interest" description="Disordered" evidence="1">
    <location>
        <begin position="415"/>
        <end position="460"/>
    </location>
</feature>
<evidence type="ECO:0000259" key="2">
    <source>
        <dbReference type="Pfam" id="PF12550"/>
    </source>
</evidence>
<feature type="compositionally biased region" description="Gly residues" evidence="1">
    <location>
        <begin position="418"/>
        <end position="427"/>
    </location>
</feature>
<feature type="domain" description="Transcription activator GCR1-like" evidence="2">
    <location>
        <begin position="735"/>
        <end position="813"/>
    </location>
</feature>
<feature type="region of interest" description="Disordered" evidence="1">
    <location>
        <begin position="135"/>
        <end position="184"/>
    </location>
</feature>
<feature type="compositionally biased region" description="Acidic residues" evidence="1">
    <location>
        <begin position="852"/>
        <end position="869"/>
    </location>
</feature>
<feature type="compositionally biased region" description="Basic residues" evidence="1">
    <location>
        <begin position="239"/>
        <end position="254"/>
    </location>
</feature>
<feature type="compositionally biased region" description="Polar residues" evidence="1">
    <location>
        <begin position="445"/>
        <end position="456"/>
    </location>
</feature>
<dbReference type="GO" id="GO:0060963">
    <property type="term" value="P:positive regulation of ribosomal protein gene transcription by RNA polymerase II"/>
    <property type="evidence" value="ECO:0007669"/>
    <property type="project" value="TreeGrafter"/>
</dbReference>
<feature type="domain" description="Transcription activator GCR1-like" evidence="2">
    <location>
        <begin position="314"/>
        <end position="391"/>
    </location>
</feature>
<feature type="compositionally biased region" description="Polar residues" evidence="1">
    <location>
        <begin position="524"/>
        <end position="542"/>
    </location>
</feature>
<evidence type="ECO:0000313" key="4">
    <source>
        <dbReference type="Proteomes" id="UP000827284"/>
    </source>
</evidence>
<organism evidence="3 4">
    <name type="scientific">Entomortierella parvispora</name>
    <dbReference type="NCBI Taxonomy" id="205924"/>
    <lineage>
        <taxon>Eukaryota</taxon>
        <taxon>Fungi</taxon>
        <taxon>Fungi incertae sedis</taxon>
        <taxon>Mucoromycota</taxon>
        <taxon>Mortierellomycotina</taxon>
        <taxon>Mortierellomycetes</taxon>
        <taxon>Mortierellales</taxon>
        <taxon>Mortierellaceae</taxon>
        <taxon>Entomortierella</taxon>
    </lineage>
</organism>
<dbReference type="Proteomes" id="UP000827284">
    <property type="component" value="Unassembled WGS sequence"/>
</dbReference>
<keyword evidence="4" id="KW-1185">Reference proteome</keyword>
<evidence type="ECO:0000256" key="1">
    <source>
        <dbReference type="SAM" id="MobiDB-lite"/>
    </source>
</evidence>
<dbReference type="GO" id="GO:0000978">
    <property type="term" value="F:RNA polymerase II cis-regulatory region sequence-specific DNA binding"/>
    <property type="evidence" value="ECO:0007669"/>
    <property type="project" value="TreeGrafter"/>
</dbReference>
<dbReference type="GO" id="GO:0000981">
    <property type="term" value="F:DNA-binding transcription factor activity, RNA polymerase II-specific"/>
    <property type="evidence" value="ECO:0007669"/>
    <property type="project" value="TreeGrafter"/>
</dbReference>
<feature type="region of interest" description="Disordered" evidence="1">
    <location>
        <begin position="198"/>
        <end position="259"/>
    </location>
</feature>
<feature type="region of interest" description="Disordered" evidence="1">
    <location>
        <begin position="841"/>
        <end position="869"/>
    </location>
</feature>
<evidence type="ECO:0000313" key="3">
    <source>
        <dbReference type="EMBL" id="GJJ71512.1"/>
    </source>
</evidence>
<feature type="region of interest" description="Disordered" evidence="1">
    <location>
        <begin position="702"/>
        <end position="725"/>
    </location>
</feature>
<dbReference type="Pfam" id="PF12550">
    <property type="entry name" value="GCR1_C"/>
    <property type="match status" value="2"/>
</dbReference>
<feature type="region of interest" description="Disordered" evidence="1">
    <location>
        <begin position="524"/>
        <end position="557"/>
    </location>
</feature>
<feature type="compositionally biased region" description="Polar residues" evidence="1">
    <location>
        <begin position="210"/>
        <end position="232"/>
    </location>
</feature>
<reference evidence="3" key="2">
    <citation type="journal article" date="2022" name="Microbiol. Resour. Announc.">
        <title>Whole-Genome Sequence of Entomortierella parvispora E1425, a Mucoromycotan Fungus Associated with Burkholderiaceae-Related Endosymbiotic Bacteria.</title>
        <authorList>
            <person name="Herlambang A."/>
            <person name="Guo Y."/>
            <person name="Takashima Y."/>
            <person name="Narisawa K."/>
            <person name="Ohta H."/>
            <person name="Nishizawa T."/>
        </authorList>
    </citation>
    <scope>NUCLEOTIDE SEQUENCE</scope>
    <source>
        <strain evidence="3">E1425</strain>
    </source>
</reference>
<reference evidence="3" key="1">
    <citation type="submission" date="2021-11" db="EMBL/GenBank/DDBJ databases">
        <authorList>
            <person name="Herlambang A."/>
            <person name="Guo Y."/>
            <person name="Takashima Y."/>
            <person name="Nishizawa T."/>
        </authorList>
    </citation>
    <scope>NUCLEOTIDE SEQUENCE</scope>
    <source>
        <strain evidence="3">E1425</strain>
    </source>
</reference>
<name>A0A9P3LUZ9_9FUNG</name>